<dbReference type="EMBL" id="CM039434">
    <property type="protein sequence ID" value="KAI4322286.1"/>
    <property type="molecule type" value="Genomic_DNA"/>
</dbReference>
<dbReference type="Proteomes" id="UP000828941">
    <property type="component" value="Chromosome 9"/>
</dbReference>
<evidence type="ECO:0000313" key="1">
    <source>
        <dbReference type="EMBL" id="KAI4322286.1"/>
    </source>
</evidence>
<comment type="caution">
    <text evidence="1">The sequence shown here is derived from an EMBL/GenBank/DDBJ whole genome shotgun (WGS) entry which is preliminary data.</text>
</comment>
<reference evidence="1 2" key="1">
    <citation type="journal article" date="2022" name="DNA Res.">
        <title>Chromosomal-level genome assembly of the orchid tree Bauhinia variegata (Leguminosae; Cercidoideae) supports the allotetraploid origin hypothesis of Bauhinia.</title>
        <authorList>
            <person name="Zhong Y."/>
            <person name="Chen Y."/>
            <person name="Zheng D."/>
            <person name="Pang J."/>
            <person name="Liu Y."/>
            <person name="Luo S."/>
            <person name="Meng S."/>
            <person name="Qian L."/>
            <person name="Wei D."/>
            <person name="Dai S."/>
            <person name="Zhou R."/>
        </authorList>
    </citation>
    <scope>NUCLEOTIDE SEQUENCE [LARGE SCALE GENOMIC DNA]</scope>
    <source>
        <strain evidence="1">BV-YZ2020</strain>
    </source>
</reference>
<accession>A0ACB9MF74</accession>
<proteinExistence type="predicted"/>
<gene>
    <name evidence="1" type="ORF">L6164_021997</name>
</gene>
<organism evidence="1 2">
    <name type="scientific">Bauhinia variegata</name>
    <name type="common">Purple orchid tree</name>
    <name type="synonym">Phanera variegata</name>
    <dbReference type="NCBI Taxonomy" id="167791"/>
    <lineage>
        <taxon>Eukaryota</taxon>
        <taxon>Viridiplantae</taxon>
        <taxon>Streptophyta</taxon>
        <taxon>Embryophyta</taxon>
        <taxon>Tracheophyta</taxon>
        <taxon>Spermatophyta</taxon>
        <taxon>Magnoliopsida</taxon>
        <taxon>eudicotyledons</taxon>
        <taxon>Gunneridae</taxon>
        <taxon>Pentapetalae</taxon>
        <taxon>rosids</taxon>
        <taxon>fabids</taxon>
        <taxon>Fabales</taxon>
        <taxon>Fabaceae</taxon>
        <taxon>Cercidoideae</taxon>
        <taxon>Cercideae</taxon>
        <taxon>Bauhiniinae</taxon>
        <taxon>Bauhinia</taxon>
    </lineage>
</organism>
<evidence type="ECO:0000313" key="2">
    <source>
        <dbReference type="Proteomes" id="UP000828941"/>
    </source>
</evidence>
<sequence length="80" mass="8976">MKLPTLFLVLLMLAGICMAENKRTFVNEMKKERFSVNYDDDENPGYGYGGSSVDNHHHIPRKDYNNHGGADDINADDGSD</sequence>
<keyword evidence="2" id="KW-1185">Reference proteome</keyword>
<protein>
    <submittedName>
        <fullName evidence="1">Uncharacterized protein</fullName>
    </submittedName>
</protein>
<name>A0ACB9MF74_BAUVA</name>